<keyword evidence="2" id="KW-1185">Reference proteome</keyword>
<accession>A0ACA9N134</accession>
<sequence length="77" mass="8596">KAPKKDTIFSNAISINNAILIDNATSTDDATLTDDTTSIDDLIFNTEFNNNYIKVQSNMANNVYQQVMTEFSNEQIS</sequence>
<evidence type="ECO:0000313" key="2">
    <source>
        <dbReference type="Proteomes" id="UP000789366"/>
    </source>
</evidence>
<dbReference type="Proteomes" id="UP000789366">
    <property type="component" value="Unassembled WGS sequence"/>
</dbReference>
<organism evidence="1 2">
    <name type="scientific">Cetraspora pellucida</name>
    <dbReference type="NCBI Taxonomy" id="1433469"/>
    <lineage>
        <taxon>Eukaryota</taxon>
        <taxon>Fungi</taxon>
        <taxon>Fungi incertae sedis</taxon>
        <taxon>Mucoromycota</taxon>
        <taxon>Glomeromycotina</taxon>
        <taxon>Glomeromycetes</taxon>
        <taxon>Diversisporales</taxon>
        <taxon>Gigasporaceae</taxon>
        <taxon>Cetraspora</taxon>
    </lineage>
</organism>
<name>A0ACA9N134_9GLOM</name>
<dbReference type="EMBL" id="CAJVPW010011025">
    <property type="protein sequence ID" value="CAG8621534.1"/>
    <property type="molecule type" value="Genomic_DNA"/>
</dbReference>
<proteinExistence type="predicted"/>
<reference evidence="1" key="1">
    <citation type="submission" date="2021-06" db="EMBL/GenBank/DDBJ databases">
        <authorList>
            <person name="Kallberg Y."/>
            <person name="Tangrot J."/>
            <person name="Rosling A."/>
        </authorList>
    </citation>
    <scope>NUCLEOTIDE SEQUENCE</scope>
    <source>
        <strain evidence="1">28 12/20/2015</strain>
    </source>
</reference>
<comment type="caution">
    <text evidence="1">The sequence shown here is derived from an EMBL/GenBank/DDBJ whole genome shotgun (WGS) entry which is preliminary data.</text>
</comment>
<feature type="non-terminal residue" evidence="1">
    <location>
        <position position="1"/>
    </location>
</feature>
<gene>
    <name evidence="1" type="ORF">SPELUC_LOCUS7881</name>
</gene>
<protein>
    <submittedName>
        <fullName evidence="1">17905_t:CDS:1</fullName>
    </submittedName>
</protein>
<evidence type="ECO:0000313" key="1">
    <source>
        <dbReference type="EMBL" id="CAG8621534.1"/>
    </source>
</evidence>